<dbReference type="SUPFAM" id="SSF54001">
    <property type="entry name" value="Cysteine proteinases"/>
    <property type="match status" value="1"/>
</dbReference>
<feature type="domain" description="Transglutaminase-like" evidence="2">
    <location>
        <begin position="94"/>
        <end position="156"/>
    </location>
</feature>
<dbReference type="InterPro" id="IPR038765">
    <property type="entry name" value="Papain-like_cys_pep_sf"/>
</dbReference>
<dbReference type="PANTHER" id="PTHR46333">
    <property type="entry name" value="CYTOKINESIS PROTEIN 3"/>
    <property type="match status" value="1"/>
</dbReference>
<dbReference type="PANTHER" id="PTHR46333:SF2">
    <property type="entry name" value="CYTOKINESIS PROTEIN 3"/>
    <property type="match status" value="1"/>
</dbReference>
<dbReference type="InterPro" id="IPR052557">
    <property type="entry name" value="CAP/Cytokinesis_protein"/>
</dbReference>
<protein>
    <recommendedName>
        <fullName evidence="2">Transglutaminase-like domain-containing protein</fullName>
    </recommendedName>
</protein>
<evidence type="ECO:0000313" key="4">
    <source>
        <dbReference type="Proteomes" id="UP000296862"/>
    </source>
</evidence>
<feature type="signal peptide" evidence="1">
    <location>
        <begin position="1"/>
        <end position="21"/>
    </location>
</feature>
<organism evidence="3 4">
    <name type="scientific">Flavobacterium sangjuense</name>
    <dbReference type="NCBI Taxonomy" id="2518177"/>
    <lineage>
        <taxon>Bacteria</taxon>
        <taxon>Pseudomonadati</taxon>
        <taxon>Bacteroidota</taxon>
        <taxon>Flavobacteriia</taxon>
        <taxon>Flavobacteriales</taxon>
        <taxon>Flavobacteriaceae</taxon>
        <taxon>Flavobacterium</taxon>
    </lineage>
</organism>
<evidence type="ECO:0000256" key="1">
    <source>
        <dbReference type="SAM" id="SignalP"/>
    </source>
</evidence>
<dbReference type="Gene3D" id="3.10.620.30">
    <property type="match status" value="1"/>
</dbReference>
<gene>
    <name evidence="3" type="ORF">GS03_00359</name>
</gene>
<evidence type="ECO:0000259" key="2">
    <source>
        <dbReference type="SMART" id="SM00460"/>
    </source>
</evidence>
<dbReference type="InterPro" id="IPR002931">
    <property type="entry name" value="Transglutaminase-like"/>
</dbReference>
<dbReference type="GO" id="GO:0005737">
    <property type="term" value="C:cytoplasm"/>
    <property type="evidence" value="ECO:0007669"/>
    <property type="project" value="TreeGrafter"/>
</dbReference>
<dbReference type="EMBL" id="CP038810">
    <property type="protein sequence ID" value="QBZ96876.1"/>
    <property type="molecule type" value="Genomic_DNA"/>
</dbReference>
<dbReference type="Pfam" id="PF01841">
    <property type="entry name" value="Transglut_core"/>
    <property type="match status" value="1"/>
</dbReference>
<dbReference type="RefSeq" id="WP_136150866.1">
    <property type="nucleotide sequence ID" value="NZ_CP038810.1"/>
</dbReference>
<dbReference type="AlphaFoldDB" id="A0A4P7PQU9"/>
<keyword evidence="4" id="KW-1185">Reference proteome</keyword>
<feature type="chain" id="PRO_5020476133" description="Transglutaminase-like domain-containing protein" evidence="1">
    <location>
        <begin position="22"/>
        <end position="383"/>
    </location>
</feature>
<dbReference type="KEGG" id="fsn:GS03_00359"/>
<keyword evidence="1" id="KW-0732">Signal</keyword>
<dbReference type="Proteomes" id="UP000296862">
    <property type="component" value="Chromosome"/>
</dbReference>
<proteinExistence type="predicted"/>
<name>A0A4P7PQU9_9FLAO</name>
<sequence>MKKYLFLILFFLAQISIGQTAPNYSNVDNKMAAIPENLTATTSGIADYINSNFTAQDEKIRAIYYWITTNISYDVPNMYAPNNLDSPEVKIANTLKTRKGVCIHYAEVFNEIATKVGIKSYIVGGYTKQLDEVVSISHAWNVSQIDGKWFLFDATWGAGFIEGKKFAKKQSNTYFKKTPDRMIVNHMPFDYLWQLLNEPLTNSEFISGKSDAGKPKINFDYNAEIEKYEKLSDTDKAFETYKRVEKNGLLNSVIRDYYDLKKKEFTVLNQNKSVEKLIEITANFNEAIRDLNDFIYFRNKRFKPTQSDETLKKMMQDVRDKMNKCQDDVYKVGSVSPENANNLNSLKRAILAGLEKTKENEDFLKEYLSKGSLGRKMMFTNFK</sequence>
<dbReference type="SMART" id="SM00460">
    <property type="entry name" value="TGc"/>
    <property type="match status" value="1"/>
</dbReference>
<dbReference type="OrthoDB" id="9788327at2"/>
<accession>A0A4P7PQU9</accession>
<reference evidence="3 4" key="1">
    <citation type="submission" date="2019-04" db="EMBL/GenBank/DDBJ databases">
        <title>Flavobacterium sp. GS03.</title>
        <authorList>
            <person name="Kim H."/>
        </authorList>
    </citation>
    <scope>NUCLEOTIDE SEQUENCE [LARGE SCALE GENOMIC DNA]</scope>
    <source>
        <strain evidence="3 4">GS03</strain>
    </source>
</reference>
<evidence type="ECO:0000313" key="3">
    <source>
        <dbReference type="EMBL" id="QBZ96876.1"/>
    </source>
</evidence>